<name>A0AA97IYC0_EUBMA</name>
<dbReference type="PANTHER" id="PTHR23209">
    <property type="entry name" value="A-KINASE ANCHOR PROTEIN 12"/>
    <property type="match status" value="1"/>
</dbReference>
<gene>
    <name evidence="3" type="primary">LOC129324599</name>
</gene>
<dbReference type="Proteomes" id="UP001190640">
    <property type="component" value="Chromosome 1"/>
</dbReference>
<evidence type="ECO:0000313" key="3">
    <source>
        <dbReference type="RefSeq" id="XP_054827908.1"/>
    </source>
</evidence>
<protein>
    <submittedName>
        <fullName evidence="3">A-kinase anchor protein 12-like</fullName>
    </submittedName>
</protein>
<dbReference type="GO" id="GO:0051018">
    <property type="term" value="F:protein kinase A binding"/>
    <property type="evidence" value="ECO:0007669"/>
    <property type="project" value="InterPro"/>
</dbReference>
<dbReference type="PANTHER" id="PTHR23209:SF4">
    <property type="entry name" value="A-KINASE ANCHOR PROTEIN 12"/>
    <property type="match status" value="1"/>
</dbReference>
<keyword evidence="2" id="KW-1185">Reference proteome</keyword>
<dbReference type="GO" id="GO:0005737">
    <property type="term" value="C:cytoplasm"/>
    <property type="evidence" value="ECO:0007669"/>
    <property type="project" value="TreeGrafter"/>
</dbReference>
<feature type="compositionally biased region" description="Polar residues" evidence="1">
    <location>
        <begin position="7"/>
        <end position="25"/>
    </location>
</feature>
<dbReference type="GO" id="GO:0010739">
    <property type="term" value="P:positive regulation of protein kinase A signaling"/>
    <property type="evidence" value="ECO:0007669"/>
    <property type="project" value="InterPro"/>
</dbReference>
<sequence>MGAGSSAERSSQDGATAAGESQPSSPEAETPTAALAEQEQLEDAAKLLQKNGQISTINGTAEEQVELNLKPEELNGQQAEEVVADGKETSTVVGDLTSSCGKGKSEIGTIALVL</sequence>
<dbReference type="GeneID" id="129324599"/>
<dbReference type="RefSeq" id="XP_054827908.1">
    <property type="nucleotide sequence ID" value="XM_054971933.1"/>
</dbReference>
<proteinExistence type="predicted"/>
<dbReference type="AlphaFoldDB" id="A0AA97IYC0"/>
<accession>A0AA97IYC0</accession>
<evidence type="ECO:0000256" key="1">
    <source>
        <dbReference type="SAM" id="MobiDB-lite"/>
    </source>
</evidence>
<dbReference type="InterPro" id="IPR028540">
    <property type="entry name" value="AKAP12"/>
</dbReference>
<evidence type="ECO:0000313" key="2">
    <source>
        <dbReference type="Proteomes" id="UP001190640"/>
    </source>
</evidence>
<reference evidence="3" key="1">
    <citation type="submission" date="2025-08" db="UniProtKB">
        <authorList>
            <consortium name="RefSeq"/>
        </authorList>
    </citation>
    <scope>IDENTIFICATION</scope>
    <source>
        <tissue evidence="3">Blood</tissue>
    </source>
</reference>
<dbReference type="GO" id="GO:0090036">
    <property type="term" value="P:regulation of protein kinase C signaling"/>
    <property type="evidence" value="ECO:0007669"/>
    <property type="project" value="InterPro"/>
</dbReference>
<organism evidence="2 3">
    <name type="scientific">Eublepharis macularius</name>
    <name type="common">Leopard gecko</name>
    <name type="synonym">Cyrtodactylus macularius</name>
    <dbReference type="NCBI Taxonomy" id="481883"/>
    <lineage>
        <taxon>Eukaryota</taxon>
        <taxon>Metazoa</taxon>
        <taxon>Chordata</taxon>
        <taxon>Craniata</taxon>
        <taxon>Vertebrata</taxon>
        <taxon>Euteleostomi</taxon>
        <taxon>Lepidosauria</taxon>
        <taxon>Squamata</taxon>
        <taxon>Bifurcata</taxon>
        <taxon>Gekkota</taxon>
        <taxon>Eublepharidae</taxon>
        <taxon>Eublepharinae</taxon>
        <taxon>Eublepharis</taxon>
    </lineage>
</organism>
<dbReference type="KEGG" id="emc:129324599"/>
<feature type="region of interest" description="Disordered" evidence="1">
    <location>
        <begin position="1"/>
        <end position="34"/>
    </location>
</feature>
<dbReference type="GO" id="GO:0007165">
    <property type="term" value="P:signal transduction"/>
    <property type="evidence" value="ECO:0007669"/>
    <property type="project" value="TreeGrafter"/>
</dbReference>